<dbReference type="Pfam" id="PF00293">
    <property type="entry name" value="NUDIX"/>
    <property type="match status" value="1"/>
</dbReference>
<evidence type="ECO:0000313" key="3">
    <source>
        <dbReference type="Proteomes" id="UP001153069"/>
    </source>
</evidence>
<gene>
    <name evidence="2" type="ORF">SEMRO_84_G045060.1</name>
</gene>
<dbReference type="EMBL" id="CAICTM010000083">
    <property type="protein sequence ID" value="CAB9500483.1"/>
    <property type="molecule type" value="Genomic_DNA"/>
</dbReference>
<reference evidence="2" key="1">
    <citation type="submission" date="2020-06" db="EMBL/GenBank/DDBJ databases">
        <authorList>
            <consortium name="Plant Systems Biology data submission"/>
        </authorList>
    </citation>
    <scope>NUCLEOTIDE SEQUENCE</scope>
    <source>
        <strain evidence="2">D6</strain>
    </source>
</reference>
<dbReference type="InterPro" id="IPR015797">
    <property type="entry name" value="NUDIX_hydrolase-like_dom_sf"/>
</dbReference>
<dbReference type="PROSITE" id="PS51462">
    <property type="entry name" value="NUDIX"/>
    <property type="match status" value="1"/>
</dbReference>
<organism evidence="2 3">
    <name type="scientific">Seminavis robusta</name>
    <dbReference type="NCBI Taxonomy" id="568900"/>
    <lineage>
        <taxon>Eukaryota</taxon>
        <taxon>Sar</taxon>
        <taxon>Stramenopiles</taxon>
        <taxon>Ochrophyta</taxon>
        <taxon>Bacillariophyta</taxon>
        <taxon>Bacillariophyceae</taxon>
        <taxon>Bacillariophycidae</taxon>
        <taxon>Naviculales</taxon>
        <taxon>Naviculaceae</taxon>
        <taxon>Seminavis</taxon>
    </lineage>
</organism>
<protein>
    <submittedName>
        <fullName evidence="2">Mutt nudix family protein</fullName>
    </submittedName>
</protein>
<evidence type="ECO:0000313" key="2">
    <source>
        <dbReference type="EMBL" id="CAB9500483.1"/>
    </source>
</evidence>
<feature type="domain" description="Nudix hydrolase" evidence="1">
    <location>
        <begin position="13"/>
        <end position="151"/>
    </location>
</feature>
<accession>A0A9N8H3C8</accession>
<dbReference type="Proteomes" id="UP001153069">
    <property type="component" value="Unassembled WGS sequence"/>
</dbReference>
<dbReference type="Gene3D" id="3.90.79.10">
    <property type="entry name" value="Nucleoside Triphosphate Pyrophosphohydrolase"/>
    <property type="match status" value="1"/>
</dbReference>
<proteinExistence type="predicted"/>
<dbReference type="InterPro" id="IPR000086">
    <property type="entry name" value="NUDIX_hydrolase_dom"/>
</dbReference>
<keyword evidence="3" id="KW-1185">Reference proteome</keyword>
<evidence type="ECO:0000259" key="1">
    <source>
        <dbReference type="PROSITE" id="PS51462"/>
    </source>
</evidence>
<sequence>MTTSTNSLKEKDLYFVAVKGLLRKGDELLLTKDIFKDGWDIPGGRLKPHEFETPLADVLERKIREELGPEVQYMMGEAKVFFRHERTEPDAGHVRIFAVGFECQFLQGSIQLGEHHEQYDWVNVKAFDPKERFTGGWCKGLEEYVALVKQQDQSSESA</sequence>
<dbReference type="SUPFAM" id="SSF55811">
    <property type="entry name" value="Nudix"/>
    <property type="match status" value="1"/>
</dbReference>
<comment type="caution">
    <text evidence="2">The sequence shown here is derived from an EMBL/GenBank/DDBJ whole genome shotgun (WGS) entry which is preliminary data.</text>
</comment>
<name>A0A9N8H3C8_9STRA</name>
<dbReference type="AlphaFoldDB" id="A0A9N8H3C8"/>